<organism evidence="3 4">
    <name type="scientific">Robertmurraya beringensis</name>
    <dbReference type="NCBI Taxonomy" id="641660"/>
    <lineage>
        <taxon>Bacteria</taxon>
        <taxon>Bacillati</taxon>
        <taxon>Bacillota</taxon>
        <taxon>Bacilli</taxon>
        <taxon>Bacillales</taxon>
        <taxon>Bacillaceae</taxon>
        <taxon>Robertmurraya</taxon>
    </lineage>
</organism>
<comment type="similarity">
    <text evidence="1">Belongs to the 4-hydroxybenzoyl-CoA thioesterase family.</text>
</comment>
<dbReference type="InterPro" id="IPR050563">
    <property type="entry name" value="4-hydroxybenzoyl-CoA_TE"/>
</dbReference>
<dbReference type="Gene3D" id="3.10.129.10">
    <property type="entry name" value="Hotdog Thioesterase"/>
    <property type="match status" value="1"/>
</dbReference>
<accession>A0ABV6KMP7</accession>
<dbReference type="SUPFAM" id="SSF54637">
    <property type="entry name" value="Thioesterase/thiol ester dehydrase-isomerase"/>
    <property type="match status" value="1"/>
</dbReference>
<proteinExistence type="inferred from homology"/>
<dbReference type="InterPro" id="IPR006684">
    <property type="entry name" value="YbgC/YbaW"/>
</dbReference>
<comment type="caution">
    <text evidence="3">The sequence shown here is derived from an EMBL/GenBank/DDBJ whole genome shotgun (WGS) entry which is preliminary data.</text>
</comment>
<protein>
    <submittedName>
        <fullName evidence="3">Acyl-CoA thioesterase</fullName>
        <ecNumber evidence="3">3.1.2.-</ecNumber>
    </submittedName>
</protein>
<keyword evidence="4" id="KW-1185">Reference proteome</keyword>
<evidence type="ECO:0000313" key="3">
    <source>
        <dbReference type="EMBL" id="MFC0474594.1"/>
    </source>
</evidence>
<dbReference type="EMBL" id="JBHLUU010000016">
    <property type="protein sequence ID" value="MFC0474594.1"/>
    <property type="molecule type" value="Genomic_DNA"/>
</dbReference>
<gene>
    <name evidence="3" type="ORF">ACFFHF_04690</name>
</gene>
<keyword evidence="2 3" id="KW-0378">Hydrolase</keyword>
<evidence type="ECO:0000313" key="4">
    <source>
        <dbReference type="Proteomes" id="UP001589738"/>
    </source>
</evidence>
<dbReference type="InterPro" id="IPR029069">
    <property type="entry name" value="HotDog_dom_sf"/>
</dbReference>
<evidence type="ECO:0000256" key="1">
    <source>
        <dbReference type="ARBA" id="ARBA00005953"/>
    </source>
</evidence>
<dbReference type="PANTHER" id="PTHR31793">
    <property type="entry name" value="4-HYDROXYBENZOYL-COA THIOESTERASE FAMILY MEMBER"/>
    <property type="match status" value="1"/>
</dbReference>
<dbReference type="PANTHER" id="PTHR31793:SF27">
    <property type="entry name" value="NOVEL THIOESTERASE SUPERFAMILY DOMAIN AND SAPOSIN A-TYPE DOMAIN CONTAINING PROTEIN (0610012H03RIK)"/>
    <property type="match status" value="1"/>
</dbReference>
<dbReference type="PIRSF" id="PIRSF003230">
    <property type="entry name" value="YbgC"/>
    <property type="match status" value="1"/>
</dbReference>
<name>A0ABV6KMP7_9BACI</name>
<dbReference type="CDD" id="cd00586">
    <property type="entry name" value="4HBT"/>
    <property type="match status" value="1"/>
</dbReference>
<dbReference type="RefSeq" id="WP_160545486.1">
    <property type="nucleotide sequence ID" value="NZ_JBHLUU010000016.1"/>
</dbReference>
<sequence>MKSEYHFQVRWGDTDAAGIVYYPNFFKWMDEATHAFFTKIGYPSSKLFAEQQIGVPLLEANCAFKSPLVFEDHIVVQSSIEELHNKVFKIKHVFIKEGQIVAEGYGVRAWASFAGKPKAQTIPDYIREKMESQVKAMEG</sequence>
<dbReference type="GO" id="GO:0016787">
    <property type="term" value="F:hydrolase activity"/>
    <property type="evidence" value="ECO:0007669"/>
    <property type="project" value="UniProtKB-KW"/>
</dbReference>
<evidence type="ECO:0000256" key="2">
    <source>
        <dbReference type="ARBA" id="ARBA00022801"/>
    </source>
</evidence>
<dbReference type="Proteomes" id="UP001589738">
    <property type="component" value="Unassembled WGS sequence"/>
</dbReference>
<dbReference type="Pfam" id="PF13279">
    <property type="entry name" value="4HBT_2"/>
    <property type="match status" value="1"/>
</dbReference>
<dbReference type="EC" id="3.1.2.-" evidence="3"/>
<reference evidence="3 4" key="1">
    <citation type="submission" date="2024-09" db="EMBL/GenBank/DDBJ databases">
        <authorList>
            <person name="Sun Q."/>
            <person name="Mori K."/>
        </authorList>
    </citation>
    <scope>NUCLEOTIDE SEQUENCE [LARGE SCALE GENOMIC DNA]</scope>
    <source>
        <strain evidence="3 4">CGMCC 1.9126</strain>
    </source>
</reference>